<comment type="caution">
    <text evidence="2">The sequence shown here is derived from an EMBL/GenBank/DDBJ whole genome shotgun (WGS) entry which is preliminary data.</text>
</comment>
<keyword evidence="1" id="KW-0732">Signal</keyword>
<protein>
    <submittedName>
        <fullName evidence="2">Uncharacterized protein</fullName>
    </submittedName>
</protein>
<dbReference type="RefSeq" id="WP_147203351.1">
    <property type="nucleotide sequence ID" value="NZ_BJYT01000005.1"/>
</dbReference>
<evidence type="ECO:0000313" key="2">
    <source>
        <dbReference type="EMBL" id="GEO09227.1"/>
    </source>
</evidence>
<evidence type="ECO:0000256" key="1">
    <source>
        <dbReference type="SAM" id="SignalP"/>
    </source>
</evidence>
<sequence>MKKLFTNLLLAVLLYGFSSATPATCIGLVKVPNISKTYVSADYEIKVQKEVEFQVHPLDILAFRFR</sequence>
<organism evidence="2 3">
    <name type="scientific">Segetibacter aerophilus</name>
    <dbReference type="NCBI Taxonomy" id="670293"/>
    <lineage>
        <taxon>Bacteria</taxon>
        <taxon>Pseudomonadati</taxon>
        <taxon>Bacteroidota</taxon>
        <taxon>Chitinophagia</taxon>
        <taxon>Chitinophagales</taxon>
        <taxon>Chitinophagaceae</taxon>
        <taxon>Segetibacter</taxon>
    </lineage>
</organism>
<feature type="chain" id="PRO_5021725185" evidence="1">
    <location>
        <begin position="24"/>
        <end position="66"/>
    </location>
</feature>
<dbReference type="EMBL" id="BJYT01000005">
    <property type="protein sequence ID" value="GEO09227.1"/>
    <property type="molecule type" value="Genomic_DNA"/>
</dbReference>
<dbReference type="AlphaFoldDB" id="A0A512BBL4"/>
<accession>A0A512BBL4</accession>
<dbReference type="Proteomes" id="UP000321513">
    <property type="component" value="Unassembled WGS sequence"/>
</dbReference>
<proteinExistence type="predicted"/>
<keyword evidence="3" id="KW-1185">Reference proteome</keyword>
<gene>
    <name evidence="2" type="ORF">SAE01_17230</name>
</gene>
<evidence type="ECO:0000313" key="3">
    <source>
        <dbReference type="Proteomes" id="UP000321513"/>
    </source>
</evidence>
<reference evidence="2 3" key="1">
    <citation type="submission" date="2019-07" db="EMBL/GenBank/DDBJ databases">
        <title>Whole genome shotgun sequence of Segetibacter aerophilus NBRC 106135.</title>
        <authorList>
            <person name="Hosoyama A."/>
            <person name="Uohara A."/>
            <person name="Ohji S."/>
            <person name="Ichikawa N."/>
        </authorList>
    </citation>
    <scope>NUCLEOTIDE SEQUENCE [LARGE SCALE GENOMIC DNA]</scope>
    <source>
        <strain evidence="2 3">NBRC 106135</strain>
    </source>
</reference>
<name>A0A512BBL4_9BACT</name>
<feature type="signal peptide" evidence="1">
    <location>
        <begin position="1"/>
        <end position="23"/>
    </location>
</feature>
<dbReference type="OrthoDB" id="9968640at2"/>